<protein>
    <recommendedName>
        <fullName evidence="9">VTT domain-containing protein</fullName>
    </recommendedName>
</protein>
<feature type="transmembrane region" description="Helical" evidence="7">
    <location>
        <begin position="119"/>
        <end position="140"/>
    </location>
</feature>
<dbReference type="PANTHER" id="PTHR30353:SF15">
    <property type="entry name" value="INNER MEMBRANE PROTEIN YABI"/>
    <property type="match status" value="1"/>
</dbReference>
<comment type="caution">
    <text evidence="10">The sequence shown here is derived from an EMBL/GenBank/DDBJ whole genome shotgun (WGS) entry which is preliminary data.</text>
</comment>
<feature type="transmembrane region" description="Helical" evidence="7">
    <location>
        <begin position="56"/>
        <end position="83"/>
    </location>
</feature>
<dbReference type="RefSeq" id="WP_203768335.1">
    <property type="nucleotide sequence ID" value="NZ_BAAAYJ010000035.1"/>
</dbReference>
<feature type="compositionally biased region" description="Low complexity" evidence="8">
    <location>
        <begin position="210"/>
        <end position="233"/>
    </location>
</feature>
<dbReference type="PANTHER" id="PTHR30353">
    <property type="entry name" value="INNER MEMBRANE PROTEIN DEDA-RELATED"/>
    <property type="match status" value="1"/>
</dbReference>
<dbReference type="Pfam" id="PF09335">
    <property type="entry name" value="VTT_dom"/>
    <property type="match status" value="1"/>
</dbReference>
<feature type="compositionally biased region" description="Basic residues" evidence="8">
    <location>
        <begin position="234"/>
        <end position="248"/>
    </location>
</feature>
<feature type="domain" description="VTT" evidence="9">
    <location>
        <begin position="44"/>
        <end position="167"/>
    </location>
</feature>
<feature type="transmembrane region" description="Helical" evidence="7">
    <location>
        <begin position="22"/>
        <end position="44"/>
    </location>
</feature>
<dbReference type="InterPro" id="IPR032818">
    <property type="entry name" value="DedA-like"/>
</dbReference>
<dbReference type="AlphaFoldDB" id="A0A919JDR6"/>
<evidence type="ECO:0000256" key="5">
    <source>
        <dbReference type="ARBA" id="ARBA00022989"/>
    </source>
</evidence>
<evidence type="ECO:0000256" key="4">
    <source>
        <dbReference type="ARBA" id="ARBA00022692"/>
    </source>
</evidence>
<keyword evidence="5 7" id="KW-1133">Transmembrane helix</keyword>
<evidence type="ECO:0000256" key="1">
    <source>
        <dbReference type="ARBA" id="ARBA00004651"/>
    </source>
</evidence>
<organism evidence="10 11">
    <name type="scientific">Actinoplanes nipponensis</name>
    <dbReference type="NCBI Taxonomy" id="135950"/>
    <lineage>
        <taxon>Bacteria</taxon>
        <taxon>Bacillati</taxon>
        <taxon>Actinomycetota</taxon>
        <taxon>Actinomycetes</taxon>
        <taxon>Micromonosporales</taxon>
        <taxon>Micromonosporaceae</taxon>
        <taxon>Actinoplanes</taxon>
    </lineage>
</organism>
<feature type="transmembrane region" description="Helical" evidence="7">
    <location>
        <begin position="147"/>
        <end position="170"/>
    </location>
</feature>
<feature type="compositionally biased region" description="Low complexity" evidence="8">
    <location>
        <begin position="249"/>
        <end position="261"/>
    </location>
</feature>
<sequence length="272" mass="28061">MLADLLHAATALVDRLATLDEWSVLLVTYLSAAVEMTFLLGLLVPGESVVMLSASLHGPGGFALAVAAGTTGALSGQVLGYAVGRVFGARLRHTRLGRRIGAERFDRAEQYLRERGAPALVAVRFVAVIHAVVPIVAGVARMPFRRFLGWSALGTLLWVGTFAGVGAATASADSTGGVGVVLTAIGATCLGVIPFVVRLLRPAAPARPAPVALRASTPPPAGRSSAAAAPRALSRGHGRRTARSRSRRAASPAGRARGYARVPVTVDPELVT</sequence>
<feature type="transmembrane region" description="Helical" evidence="7">
    <location>
        <begin position="176"/>
        <end position="197"/>
    </location>
</feature>
<feature type="region of interest" description="Disordered" evidence="8">
    <location>
        <begin position="210"/>
        <end position="272"/>
    </location>
</feature>
<reference evidence="10" key="1">
    <citation type="submission" date="2021-01" db="EMBL/GenBank/DDBJ databases">
        <title>Whole genome shotgun sequence of Actinoplanes nipponensis NBRC 14063.</title>
        <authorList>
            <person name="Komaki H."/>
            <person name="Tamura T."/>
        </authorList>
    </citation>
    <scope>NUCLEOTIDE SEQUENCE</scope>
    <source>
        <strain evidence="10">NBRC 14063</strain>
    </source>
</reference>
<keyword evidence="11" id="KW-1185">Reference proteome</keyword>
<evidence type="ECO:0000256" key="7">
    <source>
        <dbReference type="RuleBase" id="RU367016"/>
    </source>
</evidence>
<accession>A0A919JDR6</accession>
<comment type="similarity">
    <text evidence="2 7">Belongs to the DedA family.</text>
</comment>
<evidence type="ECO:0000256" key="6">
    <source>
        <dbReference type="ARBA" id="ARBA00023136"/>
    </source>
</evidence>
<dbReference type="Proteomes" id="UP000647172">
    <property type="component" value="Unassembled WGS sequence"/>
</dbReference>
<dbReference type="GO" id="GO:0005886">
    <property type="term" value="C:plasma membrane"/>
    <property type="evidence" value="ECO:0007669"/>
    <property type="project" value="UniProtKB-SubCell"/>
</dbReference>
<keyword evidence="3 7" id="KW-1003">Cell membrane</keyword>
<name>A0A919JDR6_9ACTN</name>
<evidence type="ECO:0000313" key="10">
    <source>
        <dbReference type="EMBL" id="GIE49139.1"/>
    </source>
</evidence>
<evidence type="ECO:0000256" key="8">
    <source>
        <dbReference type="SAM" id="MobiDB-lite"/>
    </source>
</evidence>
<keyword evidence="4 7" id="KW-0812">Transmembrane</keyword>
<keyword evidence="6 7" id="KW-0472">Membrane</keyword>
<evidence type="ECO:0000313" key="11">
    <source>
        <dbReference type="Proteomes" id="UP000647172"/>
    </source>
</evidence>
<dbReference type="EMBL" id="BOMQ01000030">
    <property type="protein sequence ID" value="GIE49139.1"/>
    <property type="molecule type" value="Genomic_DNA"/>
</dbReference>
<gene>
    <name evidence="10" type="ORF">Ani05nite_26730</name>
</gene>
<evidence type="ECO:0000256" key="3">
    <source>
        <dbReference type="ARBA" id="ARBA00022475"/>
    </source>
</evidence>
<evidence type="ECO:0000259" key="9">
    <source>
        <dbReference type="Pfam" id="PF09335"/>
    </source>
</evidence>
<dbReference type="InterPro" id="IPR032816">
    <property type="entry name" value="VTT_dom"/>
</dbReference>
<proteinExistence type="inferred from homology"/>
<evidence type="ECO:0000256" key="2">
    <source>
        <dbReference type="ARBA" id="ARBA00010792"/>
    </source>
</evidence>
<comment type="subcellular location">
    <subcellularLocation>
        <location evidence="1 7">Cell membrane</location>
        <topology evidence="1 7">Multi-pass membrane protein</topology>
    </subcellularLocation>
</comment>